<proteinExistence type="predicted"/>
<name>A0ABS2GRN8_9FIRM</name>
<evidence type="ECO:0000313" key="2">
    <source>
        <dbReference type="Proteomes" id="UP000724149"/>
    </source>
</evidence>
<sequence>MANIIAVIWDCDKTLVDGYMQDPIFEDYGVDSKSFWDEVRNKPKEYEKEGVRVNSDTYYLNHFIKCAHDGTLKGLNNQKLREYGAKQKFYNGIPEIFEKTKQMFKDDKTYSEYGIQVEHYIVSTGFAEVIRGSKLMPFVDGIWGCELLETPDSEGNLVIGEVIYTIDNTTKTRAIFEINKGIGKIDGIEVNSKIPEENRRVHFENMIYIADGPSDIPAFSVVKKNGGATFAIYPKGDLEAMQQVEQMREDGRVDMYAEADYSEGTTAYMWITSRIQKMADRIRDTEQAKIMNSASGVPHHLI</sequence>
<evidence type="ECO:0000313" key="1">
    <source>
        <dbReference type="EMBL" id="MBM6924281.1"/>
    </source>
</evidence>
<reference evidence="1 2" key="1">
    <citation type="journal article" date="2021" name="Sci. Rep.">
        <title>The distribution of antibiotic resistance genes in chicken gut microbiota commensals.</title>
        <authorList>
            <person name="Juricova H."/>
            <person name="Matiasovicova J."/>
            <person name="Kubasova T."/>
            <person name="Cejkova D."/>
            <person name="Rychlik I."/>
        </authorList>
    </citation>
    <scope>NUCLEOTIDE SEQUENCE [LARGE SCALE GENOMIC DNA]</scope>
    <source>
        <strain evidence="1 2">An564</strain>
    </source>
</reference>
<protein>
    <submittedName>
        <fullName evidence="1">Haloacid dehalogenase-like hydrolase</fullName>
    </submittedName>
</protein>
<dbReference type="SUPFAM" id="SSF56784">
    <property type="entry name" value="HAD-like"/>
    <property type="match status" value="1"/>
</dbReference>
<gene>
    <name evidence="1" type="ORF">H9X81_11360</name>
</gene>
<dbReference type="InterPro" id="IPR036412">
    <property type="entry name" value="HAD-like_sf"/>
</dbReference>
<dbReference type="InterPro" id="IPR023214">
    <property type="entry name" value="HAD_sf"/>
</dbReference>
<comment type="caution">
    <text evidence="1">The sequence shown here is derived from an EMBL/GenBank/DDBJ whole genome shotgun (WGS) entry which is preliminary data.</text>
</comment>
<dbReference type="EMBL" id="JACSNR010000016">
    <property type="protein sequence ID" value="MBM6924281.1"/>
    <property type="molecule type" value="Genomic_DNA"/>
</dbReference>
<organism evidence="1 2">
    <name type="scientific">Hydrogenoanaerobacterium saccharovorans</name>
    <dbReference type="NCBI Taxonomy" id="474960"/>
    <lineage>
        <taxon>Bacteria</taxon>
        <taxon>Bacillati</taxon>
        <taxon>Bacillota</taxon>
        <taxon>Clostridia</taxon>
        <taxon>Eubacteriales</taxon>
        <taxon>Oscillospiraceae</taxon>
        <taxon>Hydrogenoanaerobacterium</taxon>
    </lineage>
</organism>
<dbReference type="RefSeq" id="WP_204722128.1">
    <property type="nucleotide sequence ID" value="NZ_JACSNR010000016.1"/>
</dbReference>
<keyword evidence="2" id="KW-1185">Reference proteome</keyword>
<accession>A0ABS2GRN8</accession>
<dbReference type="Proteomes" id="UP000724149">
    <property type="component" value="Unassembled WGS sequence"/>
</dbReference>
<dbReference type="Gene3D" id="3.40.50.1000">
    <property type="entry name" value="HAD superfamily/HAD-like"/>
    <property type="match status" value="1"/>
</dbReference>